<dbReference type="OrthoDB" id="8020319at2"/>
<reference evidence="1" key="2">
    <citation type="journal article" date="2021" name="Front. Microbiol.">
        <title>Comprehensive Comparative Genomics and Phenotyping of Methylobacterium Species.</title>
        <authorList>
            <person name="Alessa O."/>
            <person name="Ogura Y."/>
            <person name="Fujitani Y."/>
            <person name="Takami H."/>
            <person name="Hayashi T."/>
            <person name="Sahin N."/>
            <person name="Tani A."/>
        </authorList>
    </citation>
    <scope>NUCLEOTIDE SEQUENCE</scope>
    <source>
        <strain evidence="1">DSM 22415</strain>
    </source>
</reference>
<protein>
    <submittedName>
        <fullName evidence="2">Uncharacterized protein</fullName>
    </submittedName>
</protein>
<dbReference type="EMBL" id="BPQI01000013">
    <property type="protein sequence ID" value="GJD54754.1"/>
    <property type="molecule type" value="Genomic_DNA"/>
</dbReference>
<name>A0A564G690_9HYPH</name>
<dbReference type="EMBL" id="CABFVH010000091">
    <property type="protein sequence ID" value="VUF16073.1"/>
    <property type="molecule type" value="Genomic_DNA"/>
</dbReference>
<proteinExistence type="predicted"/>
<evidence type="ECO:0000313" key="1">
    <source>
        <dbReference type="EMBL" id="GJD54754.1"/>
    </source>
</evidence>
<keyword evidence="4" id="KW-1185">Reference proteome</keyword>
<sequence>MSTSNELLDDANQITIRRLIEKYLSPQGEPLNTIWEACVTAQRIGNRYGVPADAVTYRYEFTHPDLGFSFSARAVWRLGRLMQPLGVHTVIEDYEDTGGHGGDSAVLLVVNDWLRSLPV</sequence>
<reference evidence="1" key="3">
    <citation type="submission" date="2021-08" db="EMBL/GenBank/DDBJ databases">
        <authorList>
            <person name="Tani A."/>
            <person name="Ola A."/>
            <person name="Ogura Y."/>
            <person name="Katsura K."/>
            <person name="Hayashi T."/>
        </authorList>
    </citation>
    <scope>NUCLEOTIDE SEQUENCE</scope>
    <source>
        <strain evidence="1">DSM 22415</strain>
    </source>
</reference>
<reference evidence="2 3" key="1">
    <citation type="submission" date="2019-06" db="EMBL/GenBank/DDBJ databases">
        <authorList>
            <person name="Rodrigo-Torres L."/>
            <person name="Arahal R. D."/>
            <person name="Lucena T."/>
        </authorList>
    </citation>
    <scope>NUCLEOTIDE SEQUENCE [LARGE SCALE GENOMIC DNA]</scope>
    <source>
        <strain evidence="2 3">SW08-7</strain>
    </source>
</reference>
<gene>
    <name evidence="1" type="ORF">IFDJLNFL_0633</name>
    <name evidence="2" type="ORF">MTDSW087_05824</name>
</gene>
<evidence type="ECO:0000313" key="2">
    <source>
        <dbReference type="EMBL" id="VUF16073.1"/>
    </source>
</evidence>
<evidence type="ECO:0000313" key="3">
    <source>
        <dbReference type="Proteomes" id="UP000401717"/>
    </source>
</evidence>
<organism evidence="2 3">
    <name type="scientific">Methylobacterium dankookense</name>
    <dbReference type="NCBI Taxonomy" id="560405"/>
    <lineage>
        <taxon>Bacteria</taxon>
        <taxon>Pseudomonadati</taxon>
        <taxon>Pseudomonadota</taxon>
        <taxon>Alphaproteobacteria</taxon>
        <taxon>Hyphomicrobiales</taxon>
        <taxon>Methylobacteriaceae</taxon>
        <taxon>Methylobacterium</taxon>
    </lineage>
</organism>
<accession>A0A564G690</accession>
<dbReference type="RefSeq" id="WP_144769227.1">
    <property type="nucleotide sequence ID" value="NZ_BPQI01000013.1"/>
</dbReference>
<dbReference type="Proteomes" id="UP000401717">
    <property type="component" value="Unassembled WGS sequence"/>
</dbReference>
<evidence type="ECO:0000313" key="4">
    <source>
        <dbReference type="Proteomes" id="UP001055303"/>
    </source>
</evidence>
<dbReference type="AlphaFoldDB" id="A0A564G690"/>
<dbReference type="Proteomes" id="UP001055303">
    <property type="component" value="Unassembled WGS sequence"/>
</dbReference>